<reference evidence="1" key="1">
    <citation type="submission" date="2021-02" db="EMBL/GenBank/DDBJ databases">
        <title>Psilocybe cubensis genome.</title>
        <authorList>
            <person name="Mckernan K.J."/>
            <person name="Crawford S."/>
            <person name="Trippe A."/>
            <person name="Kane L.T."/>
            <person name="Mclaughlin S."/>
        </authorList>
    </citation>
    <scope>NUCLEOTIDE SEQUENCE [LARGE SCALE GENOMIC DNA]</scope>
    <source>
        <strain evidence="1">MGC-MH-2018</strain>
    </source>
</reference>
<evidence type="ECO:0008006" key="2">
    <source>
        <dbReference type="Google" id="ProtNLM"/>
    </source>
</evidence>
<name>A0A8H7XNW8_PSICU</name>
<dbReference type="AlphaFoldDB" id="A0A8H7XNW8"/>
<dbReference type="EMBL" id="JAFIQS010000015">
    <property type="protein sequence ID" value="KAG5163381.1"/>
    <property type="molecule type" value="Genomic_DNA"/>
</dbReference>
<gene>
    <name evidence="1" type="ORF">JR316_011728</name>
</gene>
<organism evidence="1">
    <name type="scientific">Psilocybe cubensis</name>
    <name type="common">Psychedelic mushroom</name>
    <name type="synonym">Stropharia cubensis</name>
    <dbReference type="NCBI Taxonomy" id="181762"/>
    <lineage>
        <taxon>Eukaryota</taxon>
        <taxon>Fungi</taxon>
        <taxon>Dikarya</taxon>
        <taxon>Basidiomycota</taxon>
        <taxon>Agaricomycotina</taxon>
        <taxon>Agaricomycetes</taxon>
        <taxon>Agaricomycetidae</taxon>
        <taxon>Agaricales</taxon>
        <taxon>Agaricineae</taxon>
        <taxon>Strophariaceae</taxon>
        <taxon>Psilocybe</taxon>
    </lineage>
</organism>
<dbReference type="OrthoDB" id="3007819at2759"/>
<comment type="caution">
    <text evidence="1">The sequence shown here is derived from an EMBL/GenBank/DDBJ whole genome shotgun (WGS) entry which is preliminary data.</text>
</comment>
<protein>
    <recommendedName>
        <fullName evidence="2">F-box domain-containing protein</fullName>
    </recommendedName>
</protein>
<proteinExistence type="predicted"/>
<sequence length="538" mass="60187">MASYLETIPLDILQHIAVLSGSSSALEPPGNLYRLLQTSSTIYQSLNAHLSPHIYSRLFSSKFDTRAHCRRYRGRLPDSAFAAELLCRSKLLRRSHRAELSTDGLIQDLWTALWMFLENDSLNEQQLLAAGFPHFLLSLARMKLSDTDTDGRTDNYTIKMLIIWLLSLTLSRQIIMDMSKAHRDELYGLIYPYIFMDKQEIPPKLRTSGDSGHTMPVYVYLCRQMPLVPEPAIAAIHLTLVLLESNTLQIPPHLPETRAIAIATLRSGPTIEDYRFMASYETTLSKATHRSPDPACAALPISTEPDPSTNNDMFFGAILRSLGEAQSTETFAYTPGTMSGLWEGVFRILNMPITNIDSSADHDSLFSSGLIFPMQCAMVEFVCSDFGIQSNPLDPDILVDSDICPPHLISTNDTELAFNGRRYKKHTIHSGTAPANDDIETKIPAQEARSCSDVMLLGQTLDDYDQAWGGYKFSGRVTNNGRVLLKREQKYTDGQQRGVWIFEGYLRSDSLLLGRWRVSGNPSAVDKGVFSMGKARGR</sequence>
<accession>A0A8H7XNW8</accession>
<evidence type="ECO:0000313" key="1">
    <source>
        <dbReference type="EMBL" id="KAG5163381.1"/>
    </source>
</evidence>